<dbReference type="Proteomes" id="UP001230426">
    <property type="component" value="Unassembled WGS sequence"/>
</dbReference>
<comment type="caution">
    <text evidence="6">The sequence shown here is derived from an EMBL/GenBank/DDBJ whole genome shotgun (WGS) entry which is preliminary data.</text>
</comment>
<dbReference type="PANTHER" id="PTHR22847">
    <property type="entry name" value="WD40 REPEAT PROTEIN"/>
    <property type="match status" value="1"/>
</dbReference>
<dbReference type="InterPro" id="IPR015943">
    <property type="entry name" value="WD40/YVTN_repeat-like_dom_sf"/>
</dbReference>
<evidence type="ECO:0000256" key="1">
    <source>
        <dbReference type="ARBA" id="ARBA00022574"/>
    </source>
</evidence>
<proteinExistence type="predicted"/>
<dbReference type="InterPro" id="IPR019775">
    <property type="entry name" value="WD40_repeat_CS"/>
</dbReference>
<dbReference type="CDD" id="cd14014">
    <property type="entry name" value="STKc_PknB_like"/>
    <property type="match status" value="1"/>
</dbReference>
<feature type="region of interest" description="Disordered" evidence="4">
    <location>
        <begin position="352"/>
        <end position="410"/>
    </location>
</feature>
<keyword evidence="2" id="KW-0677">Repeat</keyword>
<dbReference type="RefSeq" id="WP_306874414.1">
    <property type="nucleotide sequence ID" value="NZ_JAUSRB010000002.1"/>
</dbReference>
<dbReference type="Gene3D" id="2.130.10.10">
    <property type="entry name" value="YVTN repeat-like/Quinoprotein amine dehydrogenase"/>
    <property type="match status" value="3"/>
</dbReference>
<dbReference type="CDD" id="cd00200">
    <property type="entry name" value="WD40"/>
    <property type="match status" value="1"/>
</dbReference>
<dbReference type="EMBL" id="JAUSRB010000002">
    <property type="protein sequence ID" value="MDP9869915.1"/>
    <property type="molecule type" value="Genomic_DNA"/>
</dbReference>
<organism evidence="6 7">
    <name type="scientific">Streptosporangium brasiliense</name>
    <dbReference type="NCBI Taxonomy" id="47480"/>
    <lineage>
        <taxon>Bacteria</taxon>
        <taxon>Bacillati</taxon>
        <taxon>Actinomycetota</taxon>
        <taxon>Actinomycetes</taxon>
        <taxon>Streptosporangiales</taxon>
        <taxon>Streptosporangiaceae</taxon>
        <taxon>Streptosporangium</taxon>
    </lineage>
</organism>
<feature type="repeat" description="WD" evidence="3">
    <location>
        <begin position="551"/>
        <end position="594"/>
    </location>
</feature>
<dbReference type="Gene3D" id="3.30.200.20">
    <property type="entry name" value="Phosphorylase Kinase, domain 1"/>
    <property type="match status" value="1"/>
</dbReference>
<keyword evidence="1 3" id="KW-0853">WD repeat</keyword>
<evidence type="ECO:0000256" key="2">
    <source>
        <dbReference type="ARBA" id="ARBA00022737"/>
    </source>
</evidence>
<dbReference type="PROSITE" id="PS50294">
    <property type="entry name" value="WD_REPEATS_REGION"/>
    <property type="match status" value="2"/>
</dbReference>
<name>A0ABT9RNP3_9ACTN</name>
<evidence type="ECO:0000256" key="4">
    <source>
        <dbReference type="SAM" id="MobiDB-lite"/>
    </source>
</evidence>
<evidence type="ECO:0000313" key="6">
    <source>
        <dbReference type="EMBL" id="MDP9869915.1"/>
    </source>
</evidence>
<dbReference type="InterPro" id="IPR008271">
    <property type="entry name" value="Ser/Thr_kinase_AS"/>
</dbReference>
<dbReference type="PROSITE" id="PS50082">
    <property type="entry name" value="WD_REPEATS_2"/>
    <property type="match status" value="3"/>
</dbReference>
<dbReference type="PANTHER" id="PTHR22847:SF637">
    <property type="entry name" value="WD REPEAT DOMAIN 5B"/>
    <property type="match status" value="1"/>
</dbReference>
<dbReference type="SMART" id="SM00320">
    <property type="entry name" value="WD40"/>
    <property type="match status" value="5"/>
</dbReference>
<dbReference type="InterPro" id="IPR020472">
    <property type="entry name" value="WD40_PAC1"/>
</dbReference>
<feature type="domain" description="Protein kinase" evidence="5">
    <location>
        <begin position="18"/>
        <end position="271"/>
    </location>
</feature>
<evidence type="ECO:0000256" key="3">
    <source>
        <dbReference type="PROSITE-ProRule" id="PRU00221"/>
    </source>
</evidence>
<feature type="repeat" description="WD" evidence="3">
    <location>
        <begin position="409"/>
        <end position="453"/>
    </location>
</feature>
<dbReference type="Pfam" id="PF00400">
    <property type="entry name" value="WD40"/>
    <property type="match status" value="3"/>
</dbReference>
<dbReference type="PROSITE" id="PS50011">
    <property type="entry name" value="PROTEIN_KINASE_DOM"/>
    <property type="match status" value="1"/>
</dbReference>
<dbReference type="GO" id="GO:0016301">
    <property type="term" value="F:kinase activity"/>
    <property type="evidence" value="ECO:0007669"/>
    <property type="project" value="UniProtKB-KW"/>
</dbReference>
<dbReference type="PRINTS" id="PR00320">
    <property type="entry name" value="GPROTEINBRPT"/>
</dbReference>
<dbReference type="SUPFAM" id="SSF50978">
    <property type="entry name" value="WD40 repeat-like"/>
    <property type="match status" value="1"/>
</dbReference>
<dbReference type="PROSITE" id="PS00108">
    <property type="entry name" value="PROTEIN_KINASE_ST"/>
    <property type="match status" value="1"/>
</dbReference>
<feature type="compositionally biased region" description="Low complexity" evidence="4">
    <location>
        <begin position="387"/>
        <end position="400"/>
    </location>
</feature>
<dbReference type="SUPFAM" id="SSF56112">
    <property type="entry name" value="Protein kinase-like (PK-like)"/>
    <property type="match status" value="1"/>
</dbReference>
<keyword evidence="7" id="KW-1185">Reference proteome</keyword>
<dbReference type="InterPro" id="IPR000719">
    <property type="entry name" value="Prot_kinase_dom"/>
</dbReference>
<dbReference type="PROSITE" id="PS00678">
    <property type="entry name" value="WD_REPEATS_1"/>
    <property type="match status" value="3"/>
</dbReference>
<dbReference type="Pfam" id="PF00069">
    <property type="entry name" value="Pkinase"/>
    <property type="match status" value="1"/>
</dbReference>
<feature type="region of interest" description="Disordered" evidence="4">
    <location>
        <begin position="271"/>
        <end position="325"/>
    </location>
</feature>
<keyword evidence="6" id="KW-0808">Transferase</keyword>
<sequence length="723" mass="73964">MADLFPLSETDPRRIGDYRLSAVAGEGGQGVIYLGHSPSGARVAIKVLHARMARDPGVRRRFLREIGLARKVAPFCTARVLDTGMTGDRPYVVSEYVPGPSLQDLVTGDGPRTGGGLERLAVTTLTALAAVHRAGIVHRDFKPANVVMGPEGPVVIDFGIAQALEQVTTRSGPVGTPAYMAPELFASQPATTACDVFSWAATMVFAATGRRAFPGDDATAVIGAIVLGQADLSGVPAPLDDLLAACLDKDPAARPTLTAVLGVLTGEHATPGRAAPAGAPAGAAGSGDSTGRVVARPPDPVPPPARGDLDQSMAPSRRPSTMPAGPARRRVLLSLAAVGVVGGGAAIIRTLQQETPATQRETPATGSPAVGRSGRPASAPATPHARAQTSAPSPSTAQPPFGTPLSPPLTGHTREISAVAIAAVDGRTVAISGTDYDYTLRIWDLAAGRQIRRVRVPGSVWTMATGTVNGTPVAVTGDNAGSGGDNGGALNVWDLTSGRQIGEPVTGYTDAVSALALGTMNGNAVAVFGDDDRYTMWVYDLTAGRRIGRPLTGHTGAVTGAAIHPLGDRTIAVTGSYDRTLRVWDLATGQRVGRPLTGPDPVQSLALGTLDGKVVAVTGGSRKVRIWDLAAGELIGLPLTGHTDSVTSMAFGTLEGRPIAVSGGAYDRTVRVWDLAAGRQIGRALVGGTGWVHSVAVGTLNGATIAVAGGDDRKVRAWSLGAT</sequence>
<feature type="repeat" description="WD" evidence="3">
    <location>
        <begin position="639"/>
        <end position="683"/>
    </location>
</feature>
<feature type="compositionally biased region" description="Polar residues" evidence="4">
    <location>
        <begin position="352"/>
        <end position="365"/>
    </location>
</feature>
<evidence type="ECO:0000259" key="5">
    <source>
        <dbReference type="PROSITE" id="PS50011"/>
    </source>
</evidence>
<dbReference type="InterPro" id="IPR036322">
    <property type="entry name" value="WD40_repeat_dom_sf"/>
</dbReference>
<feature type="compositionally biased region" description="Low complexity" evidence="4">
    <location>
        <begin position="271"/>
        <end position="296"/>
    </location>
</feature>
<dbReference type="InterPro" id="IPR001680">
    <property type="entry name" value="WD40_rpt"/>
</dbReference>
<accession>A0ABT9RNP3</accession>
<dbReference type="InterPro" id="IPR011009">
    <property type="entry name" value="Kinase-like_dom_sf"/>
</dbReference>
<gene>
    <name evidence="6" type="ORF">J2S55_009181</name>
</gene>
<evidence type="ECO:0000313" key="7">
    <source>
        <dbReference type="Proteomes" id="UP001230426"/>
    </source>
</evidence>
<keyword evidence="6" id="KW-0418">Kinase</keyword>
<protein>
    <submittedName>
        <fullName evidence="6">Ser/Thr protein kinase/uncharacterized Zn-binding protein involved in type VI secretion</fullName>
    </submittedName>
</protein>
<reference evidence="6 7" key="1">
    <citation type="submission" date="2023-07" db="EMBL/GenBank/DDBJ databases">
        <title>Sequencing the genomes of 1000 actinobacteria strains.</title>
        <authorList>
            <person name="Klenk H.-P."/>
        </authorList>
    </citation>
    <scope>NUCLEOTIDE SEQUENCE [LARGE SCALE GENOMIC DNA]</scope>
    <source>
        <strain evidence="6 7">DSM 44109</strain>
    </source>
</reference>
<dbReference type="Gene3D" id="1.10.510.10">
    <property type="entry name" value="Transferase(Phosphotransferase) domain 1"/>
    <property type="match status" value="1"/>
</dbReference>